<reference evidence="2 3" key="1">
    <citation type="submission" date="2018-10" db="EMBL/GenBank/DDBJ databases">
        <title>Genome sequencing of Pedobacter jejuensis TNB23.</title>
        <authorList>
            <person name="Cho Y.-J."/>
            <person name="Cho A."/>
            <person name="Kim O.-S."/>
        </authorList>
    </citation>
    <scope>NUCLEOTIDE SEQUENCE [LARGE SCALE GENOMIC DNA]</scope>
    <source>
        <strain evidence="2 3">TNB23</strain>
    </source>
</reference>
<keyword evidence="3" id="KW-1185">Reference proteome</keyword>
<dbReference type="EMBL" id="RBEE01000002">
    <property type="protein sequence ID" value="RNL56578.1"/>
    <property type="molecule type" value="Genomic_DNA"/>
</dbReference>
<dbReference type="OrthoDB" id="799853at2"/>
<dbReference type="InterPro" id="IPR011110">
    <property type="entry name" value="Reg_prop"/>
</dbReference>
<sequence length="372" mass="42726">MKVCVRFKQYHQAKVLMHHRKNTIRMSVKQKLKNICFLCCTVLIVLIISCNKQSAIRLKYTTGVRSILEDSKGDIWFGSYNEGVCLLHNGKLQYFTTKNGLSDNQIRNIYEDKNGIIWFECGRGLSTYNGKEMTTYKNRDYSSKHEWTLNESDLWFKGDKIEGYNKLEAYPGVYQYDGQKLSYHLFPVTPKPGDGFKYYISTPFVKAKNKTVWFGAYGAVIGYNGSSFKILDNEYLGLNVETGYLHVRSIMEDRKGNLWIGNNGMGVLKYDGKKVINFTAQNKLKKEFTKGNSLEKVFSIGEDTAGNIWFGTVASGVWRYDGNSIKNFNKDDGVESKHLWTIYKSKQGELWFGGANPSGVYWFNGSSFERKY</sequence>
<gene>
    <name evidence="2" type="ORF">D7004_01430</name>
</gene>
<evidence type="ECO:0000313" key="3">
    <source>
        <dbReference type="Proteomes" id="UP000274046"/>
    </source>
</evidence>
<dbReference type="PANTHER" id="PTHR43547:SF2">
    <property type="entry name" value="HYBRID SIGNAL TRANSDUCTION HISTIDINE KINASE C"/>
    <property type="match status" value="1"/>
</dbReference>
<dbReference type="Pfam" id="PF07494">
    <property type="entry name" value="Reg_prop"/>
    <property type="match status" value="3"/>
</dbReference>
<dbReference type="PANTHER" id="PTHR43547">
    <property type="entry name" value="TWO-COMPONENT HISTIDINE KINASE"/>
    <property type="match status" value="1"/>
</dbReference>
<dbReference type="GO" id="GO:0000155">
    <property type="term" value="F:phosphorelay sensor kinase activity"/>
    <property type="evidence" value="ECO:0007669"/>
    <property type="project" value="TreeGrafter"/>
</dbReference>
<comment type="caution">
    <text evidence="2">The sequence shown here is derived from an EMBL/GenBank/DDBJ whole genome shotgun (WGS) entry which is preliminary data.</text>
</comment>
<keyword evidence="1" id="KW-0597">Phosphoprotein</keyword>
<proteinExistence type="predicted"/>
<dbReference type="SUPFAM" id="SSF63829">
    <property type="entry name" value="Calcium-dependent phosphotriesterase"/>
    <property type="match status" value="2"/>
</dbReference>
<protein>
    <submittedName>
        <fullName evidence="2">Diguanylate cyclase</fullName>
    </submittedName>
</protein>
<dbReference type="InterPro" id="IPR015943">
    <property type="entry name" value="WD40/YVTN_repeat-like_dom_sf"/>
</dbReference>
<evidence type="ECO:0000313" key="2">
    <source>
        <dbReference type="EMBL" id="RNL56578.1"/>
    </source>
</evidence>
<organism evidence="2 3">
    <name type="scientific">Pedobacter jejuensis</name>
    <dbReference type="NCBI Taxonomy" id="1268550"/>
    <lineage>
        <taxon>Bacteria</taxon>
        <taxon>Pseudomonadati</taxon>
        <taxon>Bacteroidota</taxon>
        <taxon>Sphingobacteriia</taxon>
        <taxon>Sphingobacteriales</taxon>
        <taxon>Sphingobacteriaceae</taxon>
        <taxon>Pedobacter</taxon>
    </lineage>
</organism>
<name>A0A3N0C287_9SPHI</name>
<accession>A0A3N0C287</accession>
<dbReference type="AlphaFoldDB" id="A0A3N0C287"/>
<evidence type="ECO:0000256" key="1">
    <source>
        <dbReference type="ARBA" id="ARBA00022553"/>
    </source>
</evidence>
<dbReference type="Gene3D" id="2.130.10.10">
    <property type="entry name" value="YVTN repeat-like/Quinoprotein amine dehydrogenase"/>
    <property type="match status" value="2"/>
</dbReference>
<dbReference type="Proteomes" id="UP000274046">
    <property type="component" value="Unassembled WGS sequence"/>
</dbReference>